<dbReference type="CDD" id="cd00063">
    <property type="entry name" value="FN3"/>
    <property type="match status" value="1"/>
</dbReference>
<dbReference type="SUPFAM" id="SSF49265">
    <property type="entry name" value="Fibronectin type III"/>
    <property type="match status" value="1"/>
</dbReference>
<evidence type="ECO:0000259" key="2">
    <source>
        <dbReference type="PROSITE" id="PS50853"/>
    </source>
</evidence>
<organism evidence="3 4">
    <name type="scientific">Edaphobacter aggregans</name>
    <dbReference type="NCBI Taxonomy" id="570835"/>
    <lineage>
        <taxon>Bacteria</taxon>
        <taxon>Pseudomonadati</taxon>
        <taxon>Acidobacteriota</taxon>
        <taxon>Terriglobia</taxon>
        <taxon>Terriglobales</taxon>
        <taxon>Acidobacteriaceae</taxon>
        <taxon>Edaphobacter</taxon>
    </lineage>
</organism>
<feature type="region of interest" description="Disordered" evidence="1">
    <location>
        <begin position="199"/>
        <end position="252"/>
    </location>
</feature>
<feature type="region of interest" description="Disordered" evidence="1">
    <location>
        <begin position="85"/>
        <end position="116"/>
    </location>
</feature>
<proteinExistence type="predicted"/>
<feature type="domain" description="Fibronectin type-III" evidence="2">
    <location>
        <begin position="303"/>
        <end position="397"/>
    </location>
</feature>
<protein>
    <recommendedName>
        <fullName evidence="2">Fibronectin type-III domain-containing protein</fullName>
    </recommendedName>
</protein>
<evidence type="ECO:0000313" key="3">
    <source>
        <dbReference type="EMBL" id="RSL16827.1"/>
    </source>
</evidence>
<dbReference type="InterPro" id="IPR013783">
    <property type="entry name" value="Ig-like_fold"/>
</dbReference>
<name>A0A428MJ02_9BACT</name>
<sequence>MTFEAKPHRQHLWRALSTTLLLPLAIGCASPGPPRPPSLHLPEVVTDLTAQRIGDHVQLHWTTPSNTTDGINITGTMTAQLCRETKPTAPSPSSACTRLPHFSVRPGPSQTIDPLPPSLTIDPVTLLAYHIEIFNAAGHSAGLSAQALTATGAAPPQIEHLRATPARVGATLEWQSPKTSSQTSTQTGTPIPASVELDRIHLPNPSTPPKPPAKTPPSTASKPTSKPASKPPLQFSANTPNEVHLTTKDHTDIGGTLDTTALKGETYTYTAQRVRTVTLDGHTLELRSPLTPPVTLQIADIFPPAIPAGLAAVPSAHSIDLSWQPGADPDLVGYHVYRRSLPSQEFVRLTQTPVVGPAFSDQTAEPGHTYAYRITAIDATGNQSPPSTEVQETLREP</sequence>
<feature type="compositionally biased region" description="Low complexity" evidence="1">
    <location>
        <begin position="216"/>
        <end position="232"/>
    </location>
</feature>
<dbReference type="PROSITE" id="PS50853">
    <property type="entry name" value="FN3"/>
    <property type="match status" value="1"/>
</dbReference>
<dbReference type="OrthoDB" id="116812at2"/>
<dbReference type="PROSITE" id="PS51257">
    <property type="entry name" value="PROKAR_LIPOPROTEIN"/>
    <property type="match status" value="1"/>
</dbReference>
<dbReference type="Proteomes" id="UP000269669">
    <property type="component" value="Unassembled WGS sequence"/>
</dbReference>
<feature type="compositionally biased region" description="Pro residues" evidence="1">
    <location>
        <begin position="205"/>
        <end position="215"/>
    </location>
</feature>
<reference evidence="3 4" key="1">
    <citation type="submission" date="2018-12" db="EMBL/GenBank/DDBJ databases">
        <title>Sequencing of bacterial isolates from soil warming experiment in Harvard Forest, Massachusetts, USA.</title>
        <authorList>
            <person name="Deangelis K."/>
        </authorList>
    </citation>
    <scope>NUCLEOTIDE SEQUENCE [LARGE SCALE GENOMIC DNA]</scope>
    <source>
        <strain evidence="3 4">EB153</strain>
    </source>
</reference>
<evidence type="ECO:0000313" key="4">
    <source>
        <dbReference type="Proteomes" id="UP000269669"/>
    </source>
</evidence>
<gene>
    <name evidence="3" type="ORF">EDE15_2352</name>
</gene>
<dbReference type="EMBL" id="RSDW01000001">
    <property type="protein sequence ID" value="RSL16827.1"/>
    <property type="molecule type" value="Genomic_DNA"/>
</dbReference>
<dbReference type="InterPro" id="IPR003961">
    <property type="entry name" value="FN3_dom"/>
</dbReference>
<keyword evidence="4" id="KW-1185">Reference proteome</keyword>
<dbReference type="SMART" id="SM00060">
    <property type="entry name" value="FN3"/>
    <property type="match status" value="2"/>
</dbReference>
<dbReference type="AlphaFoldDB" id="A0A428MJ02"/>
<dbReference type="Gene3D" id="2.60.40.10">
    <property type="entry name" value="Immunoglobulins"/>
    <property type="match status" value="1"/>
</dbReference>
<evidence type="ECO:0000256" key="1">
    <source>
        <dbReference type="SAM" id="MobiDB-lite"/>
    </source>
</evidence>
<accession>A0A428MJ02</accession>
<comment type="caution">
    <text evidence="3">The sequence shown here is derived from an EMBL/GenBank/DDBJ whole genome shotgun (WGS) entry which is preliminary data.</text>
</comment>
<dbReference type="RefSeq" id="WP_125485389.1">
    <property type="nucleotide sequence ID" value="NZ_RSDW01000001.1"/>
</dbReference>
<dbReference type="InterPro" id="IPR036116">
    <property type="entry name" value="FN3_sf"/>
</dbReference>